<feature type="compositionally biased region" description="Basic and acidic residues" evidence="1">
    <location>
        <begin position="98"/>
        <end position="111"/>
    </location>
</feature>
<dbReference type="Proteomes" id="UP000762676">
    <property type="component" value="Unassembled WGS sequence"/>
</dbReference>
<reference evidence="2 3" key="1">
    <citation type="journal article" date="2021" name="Elife">
        <title>Chloroplast acquisition without the gene transfer in kleptoplastic sea slugs, Plakobranchus ocellatus.</title>
        <authorList>
            <person name="Maeda T."/>
            <person name="Takahashi S."/>
            <person name="Yoshida T."/>
            <person name="Shimamura S."/>
            <person name="Takaki Y."/>
            <person name="Nagai Y."/>
            <person name="Toyoda A."/>
            <person name="Suzuki Y."/>
            <person name="Arimoto A."/>
            <person name="Ishii H."/>
            <person name="Satoh N."/>
            <person name="Nishiyama T."/>
            <person name="Hasebe M."/>
            <person name="Maruyama T."/>
            <person name="Minagawa J."/>
            <person name="Obokata J."/>
            <person name="Shigenobu S."/>
        </authorList>
    </citation>
    <scope>NUCLEOTIDE SEQUENCE [LARGE SCALE GENOMIC DNA]</scope>
</reference>
<feature type="region of interest" description="Disordered" evidence="1">
    <location>
        <begin position="91"/>
        <end position="131"/>
    </location>
</feature>
<protein>
    <submittedName>
        <fullName evidence="2">Uncharacterized protein</fullName>
    </submittedName>
</protein>
<organism evidence="2 3">
    <name type="scientific">Elysia marginata</name>
    <dbReference type="NCBI Taxonomy" id="1093978"/>
    <lineage>
        <taxon>Eukaryota</taxon>
        <taxon>Metazoa</taxon>
        <taxon>Spiralia</taxon>
        <taxon>Lophotrochozoa</taxon>
        <taxon>Mollusca</taxon>
        <taxon>Gastropoda</taxon>
        <taxon>Heterobranchia</taxon>
        <taxon>Euthyneura</taxon>
        <taxon>Panpulmonata</taxon>
        <taxon>Sacoglossa</taxon>
        <taxon>Placobranchoidea</taxon>
        <taxon>Plakobranchidae</taxon>
        <taxon>Elysia</taxon>
    </lineage>
</organism>
<gene>
    <name evidence="2" type="ORF">ElyMa_006458000</name>
</gene>
<accession>A0AAV4HXM8</accession>
<comment type="caution">
    <text evidence="2">The sequence shown here is derived from an EMBL/GenBank/DDBJ whole genome shotgun (WGS) entry which is preliminary data.</text>
</comment>
<evidence type="ECO:0000313" key="3">
    <source>
        <dbReference type="Proteomes" id="UP000762676"/>
    </source>
</evidence>
<name>A0AAV4HXM8_9GAST</name>
<feature type="compositionally biased region" description="Low complexity" evidence="1">
    <location>
        <begin position="113"/>
        <end position="126"/>
    </location>
</feature>
<proteinExistence type="predicted"/>
<evidence type="ECO:0000256" key="1">
    <source>
        <dbReference type="SAM" id="MobiDB-lite"/>
    </source>
</evidence>
<dbReference type="AlphaFoldDB" id="A0AAV4HXM8"/>
<dbReference type="EMBL" id="BMAT01012972">
    <property type="protein sequence ID" value="GFS02969.1"/>
    <property type="molecule type" value="Genomic_DNA"/>
</dbReference>
<sequence>MVDVDRKLGAGSRGRGGGGRGVPEFCPFIVGKARFVYTFTGEQINISPVHCWSPKDPLPAGHLSDGLSWRRGGYEDLIIIFIPRDLNDLRQASQHSTRQRETTHITNRDKGPSASRSASQQQKQVSLPRISSEPKRPALVVVVFG</sequence>
<evidence type="ECO:0000313" key="2">
    <source>
        <dbReference type="EMBL" id="GFS02969.1"/>
    </source>
</evidence>
<keyword evidence="3" id="KW-1185">Reference proteome</keyword>